<feature type="transmembrane region" description="Helical" evidence="1">
    <location>
        <begin position="555"/>
        <end position="575"/>
    </location>
</feature>
<evidence type="ECO:0000313" key="3">
    <source>
        <dbReference type="Proteomes" id="UP000610966"/>
    </source>
</evidence>
<accession>A0A8J3RCE4</accession>
<name>A0A8J3RCE4_9ACTN</name>
<feature type="transmembrane region" description="Helical" evidence="1">
    <location>
        <begin position="502"/>
        <end position="525"/>
    </location>
</feature>
<keyword evidence="1" id="KW-1133">Transmembrane helix</keyword>
<dbReference type="Proteomes" id="UP000610966">
    <property type="component" value="Unassembled WGS sequence"/>
</dbReference>
<comment type="caution">
    <text evidence="2">The sequence shown here is derived from an EMBL/GenBank/DDBJ whole genome shotgun (WGS) entry which is preliminary data.</text>
</comment>
<evidence type="ECO:0000313" key="2">
    <source>
        <dbReference type="EMBL" id="GIH71292.1"/>
    </source>
</evidence>
<keyword evidence="1" id="KW-0472">Membrane</keyword>
<evidence type="ECO:0000256" key="1">
    <source>
        <dbReference type="SAM" id="Phobius"/>
    </source>
</evidence>
<organism evidence="2 3">
    <name type="scientific">Sphaerimonospora thailandensis</name>
    <dbReference type="NCBI Taxonomy" id="795644"/>
    <lineage>
        <taxon>Bacteria</taxon>
        <taxon>Bacillati</taxon>
        <taxon>Actinomycetota</taxon>
        <taxon>Actinomycetes</taxon>
        <taxon>Streptosporangiales</taxon>
        <taxon>Streptosporangiaceae</taxon>
        <taxon>Sphaerimonospora</taxon>
    </lineage>
</organism>
<dbReference type="AlphaFoldDB" id="A0A8J3RCE4"/>
<keyword evidence="3" id="KW-1185">Reference proteome</keyword>
<dbReference type="EMBL" id="BOOG01000033">
    <property type="protein sequence ID" value="GIH71292.1"/>
    <property type="molecule type" value="Genomic_DNA"/>
</dbReference>
<proteinExistence type="predicted"/>
<sequence length="835" mass="95612">MESSESSVHLVYLVTYCRKWRAWGPDSGEAEDRIISELLESPGSANKVWLADTPEGLLDNVTWHTGADALRELEKGNKEVDRARRDIEAGYLAAADHLPWCHVLIHPDHEVGEFRKPESGRKPWILLDIQFRNRWSSRIMVIGVSFWAGDPAWAPEKAGRWLPPKDGDRARHEWFVDYERQAREYVEGHFQKVNQDLQEEYAAPEFWIAMEGDVVRKQVVRKQVVRKQRAQPTHDAVGEQELRSARDLYETMHGTVSPRDVDERPRLFRKVGRRPGMRWRLFADDLDLALSSADVCVVPIRRGDRKVRECYVVLPKTPHLNGTVVGEQFRSAVVGLLSLETLVASGNDISNDLEVWREHAMIYQHAARTMSALWDGVASHLPIRRWLRLNRAHRAVELIHLTLLQGMADLADVASHLDERVRRIERLEHLADDQFAATLGWAGRGLREALDDASRFTTVKRRGTQARYVVDRATEQYKNLLEAMAHAFDERRVRELEVLQRAGFWLSVAVGGFGVLTFMDFFMSVDKWPVSTFFMEPTGEKNGEPVSTGLKPGTWAILALLFLGMVGSWAYSVWLRRMGSIWFHRTFRKLERYLRLSSTRELELMRAGITAPSPKQRRKRYRRLSSTQGVNQMRLEATPLPPEEWTKRDEDLAGRFAELWDAATLHAERGSSCRPPVPDRADGDRRKPVWPRATRAALRGQWWTISDLAMQRNDIEALTVRTLLLAERTPTLRRYGLPRLALLHRHCGRLPVNWFGDFDGVPKTELKMVFAAAGLPAGKAEEVDKSLTKRIADTKALIAGRMGEREKVEAGKKEIMTAQDLLVAINEELEDRRSS</sequence>
<keyword evidence="1" id="KW-0812">Transmembrane</keyword>
<reference evidence="2" key="1">
    <citation type="submission" date="2021-01" db="EMBL/GenBank/DDBJ databases">
        <title>Whole genome shotgun sequence of Sphaerimonospora thailandensis NBRC 107569.</title>
        <authorList>
            <person name="Komaki H."/>
            <person name="Tamura T."/>
        </authorList>
    </citation>
    <scope>NUCLEOTIDE SEQUENCE</scope>
    <source>
        <strain evidence="2">NBRC 107569</strain>
    </source>
</reference>
<protein>
    <submittedName>
        <fullName evidence="2">Uncharacterized protein</fullName>
    </submittedName>
</protein>
<gene>
    <name evidence="2" type="ORF">Mth01_35450</name>
</gene>